<accession>A0A849AGW2</accession>
<dbReference type="RefSeq" id="WP_171156063.1">
    <property type="nucleotide sequence ID" value="NZ_JABENB010000002.1"/>
</dbReference>
<gene>
    <name evidence="2" type="ORF">HJ588_12505</name>
</gene>
<dbReference type="AlphaFoldDB" id="A0A849AGW2"/>
<dbReference type="EMBL" id="JABENB010000002">
    <property type="protein sequence ID" value="NNG40084.1"/>
    <property type="molecule type" value="Genomic_DNA"/>
</dbReference>
<name>A0A849AGW2_9MICO</name>
<feature type="region of interest" description="Disordered" evidence="1">
    <location>
        <begin position="90"/>
        <end position="123"/>
    </location>
</feature>
<evidence type="ECO:0000256" key="1">
    <source>
        <dbReference type="SAM" id="MobiDB-lite"/>
    </source>
</evidence>
<dbReference type="Proteomes" id="UP000557772">
    <property type="component" value="Unassembled WGS sequence"/>
</dbReference>
<reference evidence="2 3" key="1">
    <citation type="submission" date="2020-05" db="EMBL/GenBank/DDBJ databases">
        <title>Flexivirga sp. ID2601S isolated from air conditioner.</title>
        <authorList>
            <person name="Kim D.H."/>
        </authorList>
    </citation>
    <scope>NUCLEOTIDE SEQUENCE [LARGE SCALE GENOMIC DNA]</scope>
    <source>
        <strain evidence="2 3">ID2601S</strain>
    </source>
</reference>
<evidence type="ECO:0000313" key="3">
    <source>
        <dbReference type="Proteomes" id="UP000557772"/>
    </source>
</evidence>
<evidence type="ECO:0000313" key="2">
    <source>
        <dbReference type="EMBL" id="NNG40084.1"/>
    </source>
</evidence>
<keyword evidence="3" id="KW-1185">Reference proteome</keyword>
<sequence>MTARYRLAPHVGYVPDPSTSPAAGWLADLRTGPIMMLPVEAAIILECALQTVDDELTLRVSAVSGRPLAVVADATEQFVAQLLRDGYLQEQSVQSQSEQSQSVQTQPGHERSGQRSAAAPGEA</sequence>
<protein>
    <submittedName>
        <fullName evidence="2">Uncharacterized protein</fullName>
    </submittedName>
</protein>
<feature type="compositionally biased region" description="Low complexity" evidence="1">
    <location>
        <begin position="90"/>
        <end position="104"/>
    </location>
</feature>
<proteinExistence type="predicted"/>
<comment type="caution">
    <text evidence="2">The sequence shown here is derived from an EMBL/GenBank/DDBJ whole genome shotgun (WGS) entry which is preliminary data.</text>
</comment>
<organism evidence="2 3">
    <name type="scientific">Flexivirga aerilata</name>
    <dbReference type="NCBI Taxonomy" id="1656889"/>
    <lineage>
        <taxon>Bacteria</taxon>
        <taxon>Bacillati</taxon>
        <taxon>Actinomycetota</taxon>
        <taxon>Actinomycetes</taxon>
        <taxon>Micrococcales</taxon>
        <taxon>Dermacoccaceae</taxon>
        <taxon>Flexivirga</taxon>
    </lineage>
</organism>